<organism evidence="2 3">
    <name type="scientific">Methylobacterium dankookense</name>
    <dbReference type="NCBI Taxonomy" id="560405"/>
    <lineage>
        <taxon>Bacteria</taxon>
        <taxon>Pseudomonadati</taxon>
        <taxon>Pseudomonadota</taxon>
        <taxon>Alphaproteobacteria</taxon>
        <taxon>Hyphomicrobiales</taxon>
        <taxon>Methylobacteriaceae</taxon>
        <taxon>Methylobacterium</taxon>
    </lineage>
</organism>
<dbReference type="AlphaFoldDB" id="A0A564G6Q1"/>
<evidence type="ECO:0000313" key="1">
    <source>
        <dbReference type="EMBL" id="GJD58367.1"/>
    </source>
</evidence>
<reference evidence="1" key="3">
    <citation type="submission" date="2021-08" db="EMBL/GenBank/DDBJ databases">
        <authorList>
            <person name="Tani A."/>
            <person name="Ola A."/>
            <person name="Ogura Y."/>
            <person name="Katsura K."/>
            <person name="Hayashi T."/>
        </authorList>
    </citation>
    <scope>NUCLEOTIDE SEQUENCE</scope>
    <source>
        <strain evidence="1">DSM 22415</strain>
    </source>
</reference>
<name>A0A564G6Q1_9HYPH</name>
<proteinExistence type="predicted"/>
<dbReference type="Proteomes" id="UP001055303">
    <property type="component" value="Unassembled WGS sequence"/>
</dbReference>
<keyword evidence="4" id="KW-1185">Reference proteome</keyword>
<evidence type="ECO:0000313" key="3">
    <source>
        <dbReference type="Proteomes" id="UP000401717"/>
    </source>
</evidence>
<sequence length="115" mass="12643">MNFQARIETRLPEFPALWGRLPLPFTPAEAWARLPVRVQAEIGAAVIGMALANYIAGDGLAEADQFLDEGLRIEAGDAAHAILNTMDNRLWSLFPDLYGPDGDHPRWALEGGFAR</sequence>
<gene>
    <name evidence="1" type="ORF">IFDJLNFL_4286</name>
    <name evidence="2" type="ORF">MTDSW087_05372</name>
</gene>
<evidence type="ECO:0000313" key="4">
    <source>
        <dbReference type="Proteomes" id="UP001055303"/>
    </source>
</evidence>
<dbReference type="EMBL" id="CABFVH010000063">
    <property type="protein sequence ID" value="VUF15628.1"/>
    <property type="molecule type" value="Genomic_DNA"/>
</dbReference>
<evidence type="ECO:0000313" key="2">
    <source>
        <dbReference type="EMBL" id="VUF15628.1"/>
    </source>
</evidence>
<reference evidence="2 3" key="1">
    <citation type="submission" date="2019-06" db="EMBL/GenBank/DDBJ databases">
        <authorList>
            <person name="Rodrigo-Torres L."/>
            <person name="Arahal R. D."/>
            <person name="Lucena T."/>
        </authorList>
    </citation>
    <scope>NUCLEOTIDE SEQUENCE [LARGE SCALE GENOMIC DNA]</scope>
    <source>
        <strain evidence="2 3">SW08-7</strain>
    </source>
</reference>
<dbReference type="Proteomes" id="UP000401717">
    <property type="component" value="Unassembled WGS sequence"/>
</dbReference>
<dbReference type="RefSeq" id="WP_144768380.1">
    <property type="nucleotide sequence ID" value="NZ_BPQI01000144.1"/>
</dbReference>
<dbReference type="OrthoDB" id="8005230at2"/>
<accession>A0A564G6Q1</accession>
<dbReference type="EMBL" id="BPQI01000144">
    <property type="protein sequence ID" value="GJD58367.1"/>
    <property type="molecule type" value="Genomic_DNA"/>
</dbReference>
<reference evidence="1" key="2">
    <citation type="journal article" date="2021" name="Front. Microbiol.">
        <title>Comprehensive Comparative Genomics and Phenotyping of Methylobacterium Species.</title>
        <authorList>
            <person name="Alessa O."/>
            <person name="Ogura Y."/>
            <person name="Fujitani Y."/>
            <person name="Takami H."/>
            <person name="Hayashi T."/>
            <person name="Sahin N."/>
            <person name="Tani A."/>
        </authorList>
    </citation>
    <scope>NUCLEOTIDE SEQUENCE</scope>
    <source>
        <strain evidence="1">DSM 22415</strain>
    </source>
</reference>
<protein>
    <submittedName>
        <fullName evidence="2">Uncharacterized protein</fullName>
    </submittedName>
</protein>